<dbReference type="Pfam" id="PF05235">
    <property type="entry name" value="CHAD"/>
    <property type="match status" value="1"/>
</dbReference>
<dbReference type="Gene3D" id="1.40.20.10">
    <property type="entry name" value="CHAD domain"/>
    <property type="match status" value="1"/>
</dbReference>
<dbReference type="InterPro" id="IPR023577">
    <property type="entry name" value="CYTH_domain"/>
</dbReference>
<comment type="caution">
    <text evidence="3">The sequence shown here is derived from an EMBL/GenBank/DDBJ whole genome shotgun (WGS) entry which is preliminary data.</text>
</comment>
<dbReference type="GO" id="GO:0050355">
    <property type="term" value="F:inorganic triphosphate phosphatase activity"/>
    <property type="evidence" value="ECO:0007669"/>
    <property type="project" value="InterPro"/>
</dbReference>
<dbReference type="GO" id="GO:0046872">
    <property type="term" value="F:metal ion binding"/>
    <property type="evidence" value="ECO:0007669"/>
    <property type="project" value="TreeGrafter"/>
</dbReference>
<reference evidence="3 4" key="1">
    <citation type="submission" date="2019-07" db="EMBL/GenBank/DDBJ databases">
        <title>Whole genome shotgun sequence of Microvirga aerophila NBRC 106136.</title>
        <authorList>
            <person name="Hosoyama A."/>
            <person name="Uohara A."/>
            <person name="Ohji S."/>
            <person name="Ichikawa N."/>
        </authorList>
    </citation>
    <scope>NUCLEOTIDE SEQUENCE [LARGE SCALE GENOMIC DNA]</scope>
    <source>
        <strain evidence="3 4">NBRC 106136</strain>
    </source>
</reference>
<dbReference type="PANTHER" id="PTHR39569">
    <property type="entry name" value="INORGANIC TRIPHOSPHATASE"/>
    <property type="match status" value="1"/>
</dbReference>
<dbReference type="PROSITE" id="PS51708">
    <property type="entry name" value="CHAD"/>
    <property type="match status" value="1"/>
</dbReference>
<sequence length="508" mass="57402">MQAKPRAPQEIELKLEVAPSELEKVLAHPLLREGTDGSMTQTLHSIYFDTPDYALQQAGISLRVRRNGDRRIQTIKAARFPDGVALARNEWEHEVDSDSPDYTLAENTALKPHLEQSDLIQPLFCVTTERTRHNVSFNSSIIEVAADRSNVEGKDQTVPYSELELELKDGTPGDLFRLALALTTATPLRLSFKTKAGRGFEATSSRERPTSVKAPAVVLKRKMKSAEAFHAIGASCLQHLMANEAIVRHAPEADAVHQMRVALRRLRAAITLFKAVVADERRDPIRAELKWMANLLGEARDLDVYITKVLEPARDEHSRDEDYQKLLAEYQERRDRAYEVVQEAIASPRFINGTLEAAAWIQVGDWLVDGSKQARKRRDQLVALLAEEELGRRWKKIIKRGKNLEELDPEERHQVRIEIKKLRYATEFFESLFKGGGAKKRKRAALSILEALQETLGELNDIAVGSHMEASSTADAIHQEQLFRIDGLLAEAKAQYQKLAALEPFWRT</sequence>
<dbReference type="Proteomes" id="UP000321085">
    <property type="component" value="Unassembled WGS sequence"/>
</dbReference>
<dbReference type="Gene3D" id="2.40.320.10">
    <property type="entry name" value="Hypothetical Protein Pfu-838710-001"/>
    <property type="match status" value="1"/>
</dbReference>
<evidence type="ECO:0000259" key="1">
    <source>
        <dbReference type="PROSITE" id="PS51707"/>
    </source>
</evidence>
<dbReference type="CDD" id="cd07756">
    <property type="entry name" value="CYTH-like_Pase_CHAD"/>
    <property type="match status" value="1"/>
</dbReference>
<dbReference type="SMART" id="SM00880">
    <property type="entry name" value="CHAD"/>
    <property type="match status" value="1"/>
</dbReference>
<dbReference type="InterPro" id="IPR007899">
    <property type="entry name" value="CHAD_dom"/>
</dbReference>
<dbReference type="Pfam" id="PF01928">
    <property type="entry name" value="CYTH"/>
    <property type="match status" value="1"/>
</dbReference>
<accession>A0A512C298</accession>
<dbReference type="EMBL" id="BJYU01000181">
    <property type="protein sequence ID" value="GEO18331.1"/>
    <property type="molecule type" value="Genomic_DNA"/>
</dbReference>
<dbReference type="PANTHER" id="PTHR39569:SF1">
    <property type="entry name" value="INORGANIC TRIPHOSPHATASE"/>
    <property type="match status" value="1"/>
</dbReference>
<feature type="domain" description="CHAD" evidence="2">
    <location>
        <begin position="222"/>
        <end position="507"/>
    </location>
</feature>
<dbReference type="RefSeq" id="WP_147022962.1">
    <property type="nucleotide sequence ID" value="NZ_BJYU01000181.1"/>
</dbReference>
<keyword evidence="4" id="KW-1185">Reference proteome</keyword>
<dbReference type="InterPro" id="IPR039013">
    <property type="entry name" value="YgiF"/>
</dbReference>
<protein>
    <submittedName>
        <fullName evidence="3">Inorganic triphosphatase</fullName>
    </submittedName>
</protein>
<dbReference type="SMART" id="SM01118">
    <property type="entry name" value="CYTH"/>
    <property type="match status" value="1"/>
</dbReference>
<dbReference type="InterPro" id="IPR038186">
    <property type="entry name" value="CHAD_dom_sf"/>
</dbReference>
<evidence type="ECO:0000259" key="2">
    <source>
        <dbReference type="PROSITE" id="PS51708"/>
    </source>
</evidence>
<dbReference type="InterPro" id="IPR033469">
    <property type="entry name" value="CYTH-like_dom_sf"/>
</dbReference>
<dbReference type="SUPFAM" id="SSF55154">
    <property type="entry name" value="CYTH-like phosphatases"/>
    <property type="match status" value="1"/>
</dbReference>
<gene>
    <name evidence="3" type="ORF">MAE02_60270</name>
</gene>
<feature type="domain" description="CYTH" evidence="1">
    <location>
        <begin position="8"/>
        <end position="206"/>
    </location>
</feature>
<dbReference type="AlphaFoldDB" id="A0A512C298"/>
<proteinExistence type="predicted"/>
<evidence type="ECO:0000313" key="3">
    <source>
        <dbReference type="EMBL" id="GEO18331.1"/>
    </source>
</evidence>
<evidence type="ECO:0000313" key="4">
    <source>
        <dbReference type="Proteomes" id="UP000321085"/>
    </source>
</evidence>
<name>A0A512C298_9HYPH</name>
<dbReference type="PROSITE" id="PS51707">
    <property type="entry name" value="CYTH"/>
    <property type="match status" value="1"/>
</dbReference>
<organism evidence="3 4">
    <name type="scientific">Microvirga aerophila</name>
    <dbReference type="NCBI Taxonomy" id="670291"/>
    <lineage>
        <taxon>Bacteria</taxon>
        <taxon>Pseudomonadati</taxon>
        <taxon>Pseudomonadota</taxon>
        <taxon>Alphaproteobacteria</taxon>
        <taxon>Hyphomicrobiales</taxon>
        <taxon>Methylobacteriaceae</taxon>
        <taxon>Microvirga</taxon>
    </lineage>
</organism>